<dbReference type="PANTHER" id="PTHR30026:SF20">
    <property type="entry name" value="OUTER MEMBRANE PROTEIN TOLC"/>
    <property type="match status" value="1"/>
</dbReference>
<evidence type="ECO:0000313" key="10">
    <source>
        <dbReference type="Proteomes" id="UP000176992"/>
    </source>
</evidence>
<evidence type="ECO:0000256" key="1">
    <source>
        <dbReference type="ARBA" id="ARBA00004442"/>
    </source>
</evidence>
<dbReference type="GO" id="GO:1990281">
    <property type="term" value="C:efflux pump complex"/>
    <property type="evidence" value="ECO:0007669"/>
    <property type="project" value="TreeGrafter"/>
</dbReference>
<feature type="chain" id="PRO_5009522386" description="Protein CyaE" evidence="8">
    <location>
        <begin position="34"/>
        <end position="459"/>
    </location>
</feature>
<dbReference type="Gene3D" id="1.20.1600.10">
    <property type="entry name" value="Outer membrane efflux proteins (OEP)"/>
    <property type="match status" value="1"/>
</dbReference>
<evidence type="ECO:0000313" key="9">
    <source>
        <dbReference type="EMBL" id="OGF98239.1"/>
    </source>
</evidence>
<evidence type="ECO:0000256" key="2">
    <source>
        <dbReference type="ARBA" id="ARBA00007613"/>
    </source>
</evidence>
<evidence type="ECO:0000256" key="7">
    <source>
        <dbReference type="ARBA" id="ARBA00023237"/>
    </source>
</evidence>
<dbReference type="InterPro" id="IPR028351">
    <property type="entry name" value="CyaE"/>
</dbReference>
<keyword evidence="5" id="KW-0812">Transmembrane</keyword>
<evidence type="ECO:0000256" key="8">
    <source>
        <dbReference type="SAM" id="SignalP"/>
    </source>
</evidence>
<evidence type="ECO:0000256" key="5">
    <source>
        <dbReference type="ARBA" id="ARBA00022692"/>
    </source>
</evidence>
<evidence type="ECO:0000256" key="4">
    <source>
        <dbReference type="ARBA" id="ARBA00022452"/>
    </source>
</evidence>
<feature type="signal peptide" evidence="8">
    <location>
        <begin position="1"/>
        <end position="33"/>
    </location>
</feature>
<gene>
    <name evidence="9" type="ORF">A2Z86_02185</name>
</gene>
<dbReference type="SUPFAM" id="SSF56954">
    <property type="entry name" value="Outer membrane efflux proteins (OEP)"/>
    <property type="match status" value="1"/>
</dbReference>
<keyword evidence="6" id="KW-0472">Membrane</keyword>
<keyword evidence="8" id="KW-0732">Signal</keyword>
<organism evidence="9 10">
    <name type="scientific">Candidatus Glassbacteria bacterium GWA2_58_10</name>
    <dbReference type="NCBI Taxonomy" id="1817865"/>
    <lineage>
        <taxon>Bacteria</taxon>
        <taxon>Candidatus Glassiibacteriota</taxon>
    </lineage>
</organism>
<sequence length="459" mass="49489">MIQLFLTRLSVPKLICAGAILSLPLLGPAGCSAVLKGSAVSQTAARPSVQWQPPQKMPLPVDTVSKAAKVPPEVLANLQSLTLEQIVDIALRNNPDTRTSWASAVAAAAKLNSEKGAWLPSFDVQANANKSQGSVAAGRFSFNQFTYGPSVSLNYILFDFGKRGADIDAARQAMYSRNFTHNSTLQNVVLLVETAYFKYLNAKALFQAEETSFKEARENLEAAEQRHKAGLATIADVLQAKTTVSQAQLGLQDVEGRIKTIRGALATAIGLDANVEYDVGFLPNELPVNLVSETVDNLIAQAESLRPDLAAAGASVREAEANVLSKNAERLPSIALSGLIGRDYFNSLDRYSNNKRAGVALSFPLFSGFSMENDVLEAQAEAEAARGRFKSLKNRVVLDVWTSYYTMKTASQRMETSKDLLASATESHQVALERYKAGVGSMLELLAAQSTLENARALE</sequence>
<evidence type="ECO:0000256" key="3">
    <source>
        <dbReference type="ARBA" id="ARBA00022448"/>
    </source>
</evidence>
<evidence type="ECO:0008006" key="11">
    <source>
        <dbReference type="Google" id="ProtNLM"/>
    </source>
</evidence>
<dbReference type="InterPro" id="IPR051906">
    <property type="entry name" value="TolC-like"/>
</dbReference>
<dbReference type="PANTHER" id="PTHR30026">
    <property type="entry name" value="OUTER MEMBRANE PROTEIN TOLC"/>
    <property type="match status" value="1"/>
</dbReference>
<evidence type="ECO:0000256" key="6">
    <source>
        <dbReference type="ARBA" id="ARBA00023136"/>
    </source>
</evidence>
<reference evidence="9 10" key="1">
    <citation type="journal article" date="2016" name="Nat. Commun.">
        <title>Thousands of microbial genomes shed light on interconnected biogeochemical processes in an aquifer system.</title>
        <authorList>
            <person name="Anantharaman K."/>
            <person name="Brown C.T."/>
            <person name="Hug L.A."/>
            <person name="Sharon I."/>
            <person name="Castelle C.J."/>
            <person name="Probst A.J."/>
            <person name="Thomas B.C."/>
            <person name="Singh A."/>
            <person name="Wilkins M.J."/>
            <person name="Karaoz U."/>
            <person name="Brodie E.L."/>
            <person name="Williams K.H."/>
            <person name="Hubbard S.S."/>
            <person name="Banfield J.F."/>
        </authorList>
    </citation>
    <scope>NUCLEOTIDE SEQUENCE [LARGE SCALE GENOMIC DNA]</scope>
</reference>
<dbReference type="EMBL" id="MFIV01000144">
    <property type="protein sequence ID" value="OGF98239.1"/>
    <property type="molecule type" value="Genomic_DNA"/>
</dbReference>
<dbReference type="PIRSF" id="PIRSF001892">
    <property type="entry name" value="CyaE"/>
    <property type="match status" value="1"/>
</dbReference>
<accession>A0A1F5YDM0</accession>
<dbReference type="GO" id="GO:0015562">
    <property type="term" value="F:efflux transmembrane transporter activity"/>
    <property type="evidence" value="ECO:0007669"/>
    <property type="project" value="InterPro"/>
</dbReference>
<comment type="caution">
    <text evidence="9">The sequence shown here is derived from an EMBL/GenBank/DDBJ whole genome shotgun (WGS) entry which is preliminary data.</text>
</comment>
<proteinExistence type="inferred from homology"/>
<name>A0A1F5YDM0_9BACT</name>
<dbReference type="Pfam" id="PF02321">
    <property type="entry name" value="OEP"/>
    <property type="match status" value="2"/>
</dbReference>
<comment type="similarity">
    <text evidence="2">Belongs to the outer membrane factor (OMF) (TC 1.B.17) family.</text>
</comment>
<keyword evidence="4" id="KW-1134">Transmembrane beta strand</keyword>
<protein>
    <recommendedName>
        <fullName evidence="11">Protein CyaE</fullName>
    </recommendedName>
</protein>
<keyword evidence="3" id="KW-0813">Transport</keyword>
<dbReference type="GO" id="GO:0015288">
    <property type="term" value="F:porin activity"/>
    <property type="evidence" value="ECO:0007669"/>
    <property type="project" value="TreeGrafter"/>
</dbReference>
<dbReference type="AlphaFoldDB" id="A0A1F5YDM0"/>
<dbReference type="InterPro" id="IPR003423">
    <property type="entry name" value="OMP_efflux"/>
</dbReference>
<feature type="non-terminal residue" evidence="9">
    <location>
        <position position="459"/>
    </location>
</feature>
<dbReference type="GO" id="GO:0009279">
    <property type="term" value="C:cell outer membrane"/>
    <property type="evidence" value="ECO:0007669"/>
    <property type="project" value="UniProtKB-SubCell"/>
</dbReference>
<keyword evidence="7" id="KW-0998">Cell outer membrane</keyword>
<dbReference type="Proteomes" id="UP000176992">
    <property type="component" value="Unassembled WGS sequence"/>
</dbReference>
<comment type="subcellular location">
    <subcellularLocation>
        <location evidence="1">Cell outer membrane</location>
    </subcellularLocation>
</comment>